<comment type="caution">
    <text evidence="1">The sequence shown here is derived from an EMBL/GenBank/DDBJ whole genome shotgun (WGS) entry which is preliminary data.</text>
</comment>
<name>A0AAV1RFR0_9ROSI</name>
<dbReference type="EMBL" id="CAWUPB010000936">
    <property type="protein sequence ID" value="CAK7333581.1"/>
    <property type="molecule type" value="Genomic_DNA"/>
</dbReference>
<reference evidence="1 2" key="1">
    <citation type="submission" date="2024-01" db="EMBL/GenBank/DDBJ databases">
        <authorList>
            <person name="Waweru B."/>
        </authorList>
    </citation>
    <scope>NUCLEOTIDE SEQUENCE [LARGE SCALE GENOMIC DNA]</scope>
</reference>
<gene>
    <name evidence="1" type="ORF">DCAF_LOCUS9514</name>
</gene>
<dbReference type="AlphaFoldDB" id="A0AAV1RFR0"/>
<proteinExistence type="predicted"/>
<evidence type="ECO:0000313" key="1">
    <source>
        <dbReference type="EMBL" id="CAK7333581.1"/>
    </source>
</evidence>
<accession>A0AAV1RFR0</accession>
<dbReference type="Proteomes" id="UP001314170">
    <property type="component" value="Unassembled WGS sequence"/>
</dbReference>
<protein>
    <submittedName>
        <fullName evidence="1">Uncharacterized protein</fullName>
    </submittedName>
</protein>
<evidence type="ECO:0000313" key="2">
    <source>
        <dbReference type="Proteomes" id="UP001314170"/>
    </source>
</evidence>
<keyword evidence="2" id="KW-1185">Reference proteome</keyword>
<sequence>MDTGRTPRKQKKFIQGAGYWTCTCVPVYEIAAYTSKHHRYHCEAGLRLRLRKKIVHSLAYVLSLYIDILQSRSHSRVCARQMPKGKE</sequence>
<organism evidence="1 2">
    <name type="scientific">Dovyalis caffra</name>
    <dbReference type="NCBI Taxonomy" id="77055"/>
    <lineage>
        <taxon>Eukaryota</taxon>
        <taxon>Viridiplantae</taxon>
        <taxon>Streptophyta</taxon>
        <taxon>Embryophyta</taxon>
        <taxon>Tracheophyta</taxon>
        <taxon>Spermatophyta</taxon>
        <taxon>Magnoliopsida</taxon>
        <taxon>eudicotyledons</taxon>
        <taxon>Gunneridae</taxon>
        <taxon>Pentapetalae</taxon>
        <taxon>rosids</taxon>
        <taxon>fabids</taxon>
        <taxon>Malpighiales</taxon>
        <taxon>Salicaceae</taxon>
        <taxon>Flacourtieae</taxon>
        <taxon>Dovyalis</taxon>
    </lineage>
</organism>